<feature type="domain" description="C-type lectin" evidence="1">
    <location>
        <begin position="18"/>
        <end position="113"/>
    </location>
</feature>
<keyword evidence="3" id="KW-1185">Reference proteome</keyword>
<dbReference type="CDD" id="cd00037">
    <property type="entry name" value="CLECT"/>
    <property type="match status" value="1"/>
</dbReference>
<dbReference type="AlphaFoldDB" id="A0A3Q3LT98"/>
<dbReference type="STRING" id="205130.ENSMAMP00000012424"/>
<evidence type="ECO:0000313" key="3">
    <source>
        <dbReference type="Proteomes" id="UP000261640"/>
    </source>
</evidence>
<dbReference type="PROSITE" id="PS50041">
    <property type="entry name" value="C_TYPE_LECTIN_2"/>
    <property type="match status" value="1"/>
</dbReference>
<dbReference type="InterPro" id="IPR016186">
    <property type="entry name" value="C-type_lectin-like/link_sf"/>
</dbReference>
<reference evidence="2" key="2">
    <citation type="submission" date="2025-09" db="UniProtKB">
        <authorList>
            <consortium name="Ensembl"/>
        </authorList>
    </citation>
    <scope>IDENTIFICATION</scope>
</reference>
<dbReference type="Proteomes" id="UP000261640">
    <property type="component" value="Unplaced"/>
</dbReference>
<reference evidence="2" key="1">
    <citation type="submission" date="2025-08" db="UniProtKB">
        <authorList>
            <consortium name="Ensembl"/>
        </authorList>
    </citation>
    <scope>IDENTIFICATION</scope>
</reference>
<dbReference type="Pfam" id="PF00059">
    <property type="entry name" value="Lectin_C"/>
    <property type="match status" value="1"/>
</dbReference>
<proteinExistence type="predicted"/>
<dbReference type="SMART" id="SM00034">
    <property type="entry name" value="CLECT"/>
    <property type="match status" value="1"/>
</dbReference>
<dbReference type="InterPro" id="IPR016187">
    <property type="entry name" value="CTDL_fold"/>
</dbReference>
<dbReference type="PANTHER" id="PTHR22803">
    <property type="entry name" value="MANNOSE, PHOSPHOLIPASE, LECTIN RECEPTOR RELATED"/>
    <property type="match status" value="1"/>
</dbReference>
<protein>
    <submittedName>
        <fullName evidence="2">Ladderlectin-like</fullName>
    </submittedName>
</protein>
<dbReference type="SUPFAM" id="SSF56436">
    <property type="entry name" value="C-type lectin-like"/>
    <property type="match status" value="1"/>
</dbReference>
<sequence>SGNKTDVDSVHNDSTLSFCFFTDSTSLDANLASVRDSQEYGAFQNLIGQNKAAWIGGTDAQQGKWRWTDGTPLTYTNWGNEDCLHLNAEGKSPNCRWFWNDLDCETPLPSVCAKNL</sequence>
<evidence type="ECO:0000313" key="2">
    <source>
        <dbReference type="Ensembl" id="ENSMAMP00000012424.2"/>
    </source>
</evidence>
<dbReference type="GeneTree" id="ENSGT01150000286973"/>
<dbReference type="Gene3D" id="3.10.100.10">
    <property type="entry name" value="Mannose-Binding Protein A, subunit A"/>
    <property type="match status" value="1"/>
</dbReference>
<evidence type="ECO:0000259" key="1">
    <source>
        <dbReference type="PROSITE" id="PS50041"/>
    </source>
</evidence>
<accession>A0A3Q3LT98</accession>
<dbReference type="InterPro" id="IPR050111">
    <property type="entry name" value="C-type_lectin/snaclec_domain"/>
</dbReference>
<dbReference type="InterPro" id="IPR001304">
    <property type="entry name" value="C-type_lectin-like"/>
</dbReference>
<name>A0A3Q3LT98_9TELE</name>
<organism evidence="2 3">
    <name type="scientific">Mastacembelus armatus</name>
    <name type="common">zig-zag eel</name>
    <dbReference type="NCBI Taxonomy" id="205130"/>
    <lineage>
        <taxon>Eukaryota</taxon>
        <taxon>Metazoa</taxon>
        <taxon>Chordata</taxon>
        <taxon>Craniata</taxon>
        <taxon>Vertebrata</taxon>
        <taxon>Euteleostomi</taxon>
        <taxon>Actinopterygii</taxon>
        <taxon>Neopterygii</taxon>
        <taxon>Teleostei</taxon>
        <taxon>Neoteleostei</taxon>
        <taxon>Acanthomorphata</taxon>
        <taxon>Anabantaria</taxon>
        <taxon>Synbranchiformes</taxon>
        <taxon>Mastacembelidae</taxon>
        <taxon>Mastacembelus</taxon>
    </lineage>
</organism>
<dbReference type="Ensembl" id="ENSMAMT00000012754.2">
    <property type="protein sequence ID" value="ENSMAMP00000012424.2"/>
    <property type="gene ID" value="ENSMAMG00000008408.2"/>
</dbReference>